<dbReference type="GO" id="GO:0016301">
    <property type="term" value="F:kinase activity"/>
    <property type="evidence" value="ECO:0007669"/>
    <property type="project" value="UniProtKB-KW"/>
</dbReference>
<keyword evidence="7" id="KW-1185">Reference proteome</keyword>
<dbReference type="AlphaFoldDB" id="A0A9Q0UZ25"/>
<dbReference type="EMBL" id="JAPFFM010000010">
    <property type="protein sequence ID" value="KAJ6739040.1"/>
    <property type="molecule type" value="Genomic_DNA"/>
</dbReference>
<keyword evidence="3" id="KW-0418">Kinase</keyword>
<proteinExistence type="predicted"/>
<dbReference type="Gene3D" id="3.40.1190.20">
    <property type="match status" value="1"/>
</dbReference>
<dbReference type="PANTHER" id="PTHR42909:SF1">
    <property type="entry name" value="CARBOHYDRATE KINASE PFKB DOMAIN-CONTAINING PROTEIN"/>
    <property type="match status" value="1"/>
</dbReference>
<evidence type="ECO:0000259" key="5">
    <source>
        <dbReference type="Pfam" id="PF00294"/>
    </source>
</evidence>
<name>A0A9Q0UZ25_9ROSI</name>
<dbReference type="GO" id="GO:0004730">
    <property type="term" value="F:pseudouridylate synthase activity"/>
    <property type="evidence" value="ECO:0007669"/>
    <property type="project" value="TreeGrafter"/>
</dbReference>
<keyword evidence="2" id="KW-0479">Metal-binding</keyword>
<dbReference type="PROSITE" id="PS00583">
    <property type="entry name" value="PFKB_KINASES_1"/>
    <property type="match status" value="1"/>
</dbReference>
<reference evidence="6" key="1">
    <citation type="submission" date="2022-11" db="EMBL/GenBank/DDBJ databases">
        <authorList>
            <person name="Hyden B.L."/>
            <person name="Feng K."/>
            <person name="Yates T."/>
            <person name="Jawdy S."/>
            <person name="Smart L.B."/>
            <person name="Muchero W."/>
        </authorList>
    </citation>
    <scope>NUCLEOTIDE SEQUENCE</scope>
    <source>
        <tissue evidence="6">Shoot tip</tissue>
    </source>
</reference>
<dbReference type="Proteomes" id="UP001151752">
    <property type="component" value="Chromosome 4"/>
</dbReference>
<comment type="caution">
    <text evidence="6">The sequence shown here is derived from an EMBL/GenBank/DDBJ whole genome shotgun (WGS) entry which is preliminary data.</text>
</comment>
<dbReference type="PANTHER" id="PTHR42909">
    <property type="entry name" value="ZGC:136858"/>
    <property type="match status" value="1"/>
</dbReference>
<feature type="domain" description="Carbohydrate kinase PfkB" evidence="5">
    <location>
        <begin position="67"/>
        <end position="158"/>
    </location>
</feature>
<feature type="region of interest" description="Disordered" evidence="4">
    <location>
        <begin position="1"/>
        <end position="22"/>
    </location>
</feature>
<feature type="compositionally biased region" description="Basic and acidic residues" evidence="4">
    <location>
        <begin position="1"/>
        <end position="10"/>
    </location>
</feature>
<dbReference type="InterPro" id="IPR002173">
    <property type="entry name" value="Carboh/pur_kinase_PfkB_CS"/>
</dbReference>
<evidence type="ECO:0000256" key="3">
    <source>
        <dbReference type="ARBA" id="ARBA00022777"/>
    </source>
</evidence>
<organism evidence="6 7">
    <name type="scientific">Salix koriyanagi</name>
    <dbReference type="NCBI Taxonomy" id="2511006"/>
    <lineage>
        <taxon>Eukaryota</taxon>
        <taxon>Viridiplantae</taxon>
        <taxon>Streptophyta</taxon>
        <taxon>Embryophyta</taxon>
        <taxon>Tracheophyta</taxon>
        <taxon>Spermatophyta</taxon>
        <taxon>Magnoliopsida</taxon>
        <taxon>eudicotyledons</taxon>
        <taxon>Gunneridae</taxon>
        <taxon>Pentapetalae</taxon>
        <taxon>rosids</taxon>
        <taxon>fabids</taxon>
        <taxon>Malpighiales</taxon>
        <taxon>Salicaceae</taxon>
        <taxon>Saliceae</taxon>
        <taxon>Salix</taxon>
    </lineage>
</organism>
<dbReference type="SUPFAM" id="SSF53613">
    <property type="entry name" value="Ribokinase-like"/>
    <property type="match status" value="1"/>
</dbReference>
<evidence type="ECO:0000313" key="7">
    <source>
        <dbReference type="Proteomes" id="UP001151752"/>
    </source>
</evidence>
<gene>
    <name evidence="6" type="ORF">OIU74_003909</name>
</gene>
<reference evidence="6" key="2">
    <citation type="journal article" date="2023" name="Int. J. Mol. Sci.">
        <title>De Novo Assembly and Annotation of 11 Diverse Shrub Willow (Salix) Genomes Reveals Novel Gene Organization in Sex-Linked Regions.</title>
        <authorList>
            <person name="Hyden B."/>
            <person name="Feng K."/>
            <person name="Yates T.B."/>
            <person name="Jawdy S."/>
            <person name="Cereghino C."/>
            <person name="Smart L.B."/>
            <person name="Muchero W."/>
        </authorList>
    </citation>
    <scope>NUCLEOTIDE SEQUENCE</scope>
    <source>
        <tissue evidence="6">Shoot tip</tissue>
    </source>
</reference>
<dbReference type="InterPro" id="IPR011611">
    <property type="entry name" value="PfkB_dom"/>
</dbReference>
<evidence type="ECO:0000256" key="1">
    <source>
        <dbReference type="ARBA" id="ARBA00022679"/>
    </source>
</evidence>
<dbReference type="InterPro" id="IPR029056">
    <property type="entry name" value="Ribokinase-like"/>
</dbReference>
<keyword evidence="1" id="KW-0808">Transferase</keyword>
<sequence length="336" mass="36585">MEHTSKREKIQYPPEETTETKWKTSAQRRLERVSGHLLSPIEVNNGLSQVLIKSGQRNNEEEEGDPVVIGGMVLDIHATPSLPLNPRTTTPGKVHYVLGGVARNIAECMSKLGTKPYMISALGNDMAGKLLLEHWNSASLSTEGIMKHQGIKTPTICNIFDTEGELAAAVASVEAVKASCQLAAESNTPVWFEPVSVAKSRRIVSVVKYVAFASPNEDELIAMANALSHENMFCQIERDTTRRGSVESLFQFLKPAILVLLEKGIKIVAVTLGADGLDIMQSIAVGIAAAKFAVEGEVNVPSEFSLDTITEVRAVIPYAKETVQVYFIGERLKTIL</sequence>
<evidence type="ECO:0000313" key="6">
    <source>
        <dbReference type="EMBL" id="KAJ6739040.1"/>
    </source>
</evidence>
<dbReference type="GO" id="GO:0016798">
    <property type="term" value="F:hydrolase activity, acting on glycosyl bonds"/>
    <property type="evidence" value="ECO:0007669"/>
    <property type="project" value="TreeGrafter"/>
</dbReference>
<evidence type="ECO:0000256" key="2">
    <source>
        <dbReference type="ARBA" id="ARBA00022723"/>
    </source>
</evidence>
<dbReference type="GO" id="GO:0046872">
    <property type="term" value="F:metal ion binding"/>
    <property type="evidence" value="ECO:0007669"/>
    <property type="project" value="UniProtKB-KW"/>
</dbReference>
<dbReference type="Pfam" id="PF00294">
    <property type="entry name" value="PfkB"/>
    <property type="match status" value="1"/>
</dbReference>
<accession>A0A9Q0UZ25</accession>
<evidence type="ECO:0000256" key="4">
    <source>
        <dbReference type="SAM" id="MobiDB-lite"/>
    </source>
</evidence>
<dbReference type="GO" id="GO:0005737">
    <property type="term" value="C:cytoplasm"/>
    <property type="evidence" value="ECO:0007669"/>
    <property type="project" value="TreeGrafter"/>
</dbReference>
<protein>
    <submittedName>
        <fullName evidence="6">HEXOKINASE FAMILY MEMBER</fullName>
    </submittedName>
</protein>